<proteinExistence type="predicted"/>
<reference evidence="1 2" key="1">
    <citation type="journal article" date="2018" name="IMA Fungus">
        <title>IMA Genome-F 9: Draft genome sequence of Annulohypoxylon stygium, Aspergillus mulundensis, Berkeleyomyces basicola (syn. Thielaviopsis basicola), Ceratocystis smalleyi, two Cercospora beticola strains, Coleophoma cylindrospora, Fusarium fracticaudum, Phialophora cf. hyalina, and Morchella septimelata.</title>
        <authorList>
            <person name="Wingfield B.D."/>
            <person name="Bills G.F."/>
            <person name="Dong Y."/>
            <person name="Huang W."/>
            <person name="Nel W.J."/>
            <person name="Swalarsk-Parry B.S."/>
            <person name="Vaghefi N."/>
            <person name="Wilken P.M."/>
            <person name="An Z."/>
            <person name="de Beer Z.W."/>
            <person name="De Vos L."/>
            <person name="Chen L."/>
            <person name="Duong T.A."/>
            <person name="Gao Y."/>
            <person name="Hammerbacher A."/>
            <person name="Kikkert J.R."/>
            <person name="Li Y."/>
            <person name="Li H."/>
            <person name="Li K."/>
            <person name="Li Q."/>
            <person name="Liu X."/>
            <person name="Ma X."/>
            <person name="Naidoo K."/>
            <person name="Pethybridge S.J."/>
            <person name="Sun J."/>
            <person name="Steenkamp E.T."/>
            <person name="van der Nest M.A."/>
            <person name="van Wyk S."/>
            <person name="Wingfield M.J."/>
            <person name="Xiong C."/>
            <person name="Yue Q."/>
            <person name="Zhang X."/>
        </authorList>
    </citation>
    <scope>NUCLEOTIDE SEQUENCE [LARGE SCALE GENOMIC DNA]</scope>
    <source>
        <strain evidence="1 2">BP 5553</strain>
    </source>
</reference>
<accession>A0A370U3I0</accession>
<keyword evidence="2" id="KW-1185">Reference proteome</keyword>
<dbReference type="Gene3D" id="3.30.460.40">
    <property type="match status" value="1"/>
</dbReference>
<sequence length="210" mass="22622">MSSSAISSPQPSSNPSRDQVLEAARAIGQTLKTQTYAIVGGASCSILGSMRTTHDVDIVVPKGATKQARMLLKNDAELYDVDNKTLHTYYKSNPPVEIQILASPSLFQETFDESTPVITIDGINVLKPTLILNAKCRSILGRRTGERKLADAADIQFLLGWCSTNNCIPTAAEVPNASKEFIEWFIQGFGNGPMLELALKLGITKANAGP</sequence>
<dbReference type="EMBL" id="NPIC01000001">
    <property type="protein sequence ID" value="RDL42339.1"/>
    <property type="molecule type" value="Genomic_DNA"/>
</dbReference>
<gene>
    <name evidence="1" type="ORF">BP5553_02318</name>
</gene>
<name>A0A370U3I0_9HELO</name>
<dbReference type="SUPFAM" id="SSF81301">
    <property type="entry name" value="Nucleotidyltransferase"/>
    <property type="match status" value="1"/>
</dbReference>
<comment type="caution">
    <text evidence="1">The sequence shown here is derived from an EMBL/GenBank/DDBJ whole genome shotgun (WGS) entry which is preliminary data.</text>
</comment>
<evidence type="ECO:0000313" key="2">
    <source>
        <dbReference type="Proteomes" id="UP000254866"/>
    </source>
</evidence>
<dbReference type="InterPro" id="IPR043519">
    <property type="entry name" value="NT_sf"/>
</dbReference>
<dbReference type="GeneID" id="43595167"/>
<organism evidence="1 2">
    <name type="scientific">Venustampulla echinocandica</name>
    <dbReference type="NCBI Taxonomy" id="2656787"/>
    <lineage>
        <taxon>Eukaryota</taxon>
        <taxon>Fungi</taxon>
        <taxon>Dikarya</taxon>
        <taxon>Ascomycota</taxon>
        <taxon>Pezizomycotina</taxon>
        <taxon>Leotiomycetes</taxon>
        <taxon>Helotiales</taxon>
        <taxon>Pleuroascaceae</taxon>
        <taxon>Venustampulla</taxon>
    </lineage>
</organism>
<dbReference type="RefSeq" id="XP_031874995.1">
    <property type="nucleotide sequence ID" value="XM_032010941.1"/>
</dbReference>
<dbReference type="OrthoDB" id="5419802at2759"/>
<dbReference type="Proteomes" id="UP000254866">
    <property type="component" value="Unassembled WGS sequence"/>
</dbReference>
<evidence type="ECO:0000313" key="1">
    <source>
        <dbReference type="EMBL" id="RDL42339.1"/>
    </source>
</evidence>
<dbReference type="AlphaFoldDB" id="A0A370U3I0"/>
<protein>
    <submittedName>
        <fullName evidence="1">Uncharacterized protein</fullName>
    </submittedName>
</protein>